<name>A0A556AYD6_9BURK</name>
<feature type="domain" description="ABM" evidence="1">
    <location>
        <begin position="3"/>
        <end position="94"/>
    </location>
</feature>
<keyword evidence="3" id="KW-1185">Reference proteome</keyword>
<dbReference type="AlphaFoldDB" id="A0A556AYD6"/>
<dbReference type="PROSITE" id="PS51725">
    <property type="entry name" value="ABM"/>
    <property type="match status" value="1"/>
</dbReference>
<comment type="caution">
    <text evidence="2">The sequence shown here is derived from an EMBL/GenBank/DDBJ whole genome shotgun (WGS) entry which is preliminary data.</text>
</comment>
<evidence type="ECO:0000313" key="3">
    <source>
        <dbReference type="Proteomes" id="UP000318405"/>
    </source>
</evidence>
<dbReference type="EMBL" id="VLTJ01000007">
    <property type="protein sequence ID" value="TSH97963.1"/>
    <property type="molecule type" value="Genomic_DNA"/>
</dbReference>
<evidence type="ECO:0000259" key="1">
    <source>
        <dbReference type="PROSITE" id="PS51725"/>
    </source>
</evidence>
<proteinExistence type="predicted"/>
<dbReference type="Gene3D" id="3.30.70.100">
    <property type="match status" value="1"/>
</dbReference>
<dbReference type="InterPro" id="IPR011008">
    <property type="entry name" value="Dimeric_a/b-barrel"/>
</dbReference>
<dbReference type="InterPro" id="IPR007138">
    <property type="entry name" value="ABM_dom"/>
</dbReference>
<organism evidence="2 3">
    <name type="scientific">Verticiella sediminum</name>
    <dbReference type="NCBI Taxonomy" id="1247510"/>
    <lineage>
        <taxon>Bacteria</taxon>
        <taxon>Pseudomonadati</taxon>
        <taxon>Pseudomonadota</taxon>
        <taxon>Betaproteobacteria</taxon>
        <taxon>Burkholderiales</taxon>
        <taxon>Alcaligenaceae</taxon>
        <taxon>Verticiella</taxon>
    </lineage>
</organism>
<reference evidence="2 3" key="1">
    <citation type="submission" date="2019-07" db="EMBL/GenBank/DDBJ databases">
        <title>Qingshengfaniella alkalisoli gen. nov., sp. nov., isolated from saline soil.</title>
        <authorList>
            <person name="Xu L."/>
            <person name="Huang X.-X."/>
            <person name="Sun J.-Q."/>
        </authorList>
    </citation>
    <scope>NUCLEOTIDE SEQUENCE [LARGE SCALE GENOMIC DNA]</scope>
    <source>
        <strain evidence="2 3">DSM 27279</strain>
    </source>
</reference>
<protein>
    <recommendedName>
        <fullName evidence="1">ABM domain-containing protein</fullName>
    </recommendedName>
</protein>
<gene>
    <name evidence="2" type="ORF">FOZ76_04015</name>
</gene>
<accession>A0A556AYD6</accession>
<dbReference type="Proteomes" id="UP000318405">
    <property type="component" value="Unassembled WGS sequence"/>
</dbReference>
<dbReference type="Pfam" id="PF03992">
    <property type="entry name" value="ABM"/>
    <property type="match status" value="1"/>
</dbReference>
<dbReference type="SUPFAM" id="SSF54909">
    <property type="entry name" value="Dimeric alpha+beta barrel"/>
    <property type="match status" value="1"/>
</dbReference>
<evidence type="ECO:0000313" key="2">
    <source>
        <dbReference type="EMBL" id="TSH97963.1"/>
    </source>
</evidence>
<sequence length="105" mass="11472">MRVRSLLSLRVHPGQREAAAQAFARRRVLEECAEAIPGFLGGELMLSQDDPDLMYVSALWDGEASYRQWLASPVRAAQGPHLAIFLAQAPSSTLLEMAHSCNAPP</sequence>
<dbReference type="OrthoDB" id="7868203at2"/>